<evidence type="ECO:0000256" key="2">
    <source>
        <dbReference type="ARBA" id="ARBA00010447"/>
    </source>
</evidence>
<sequence>MTSKVNYNVEEIRKDFPIFEQEIYGKPLTFLDSGASAQKPRAVLEAIQTCYAKEYANIHRGVYYLSQVGTQKYEDARGKIRNFINAKHDHEIIFVRGATEAINLVAQSWGRKFLKADDEVVLSRMEHHSNIVPWQILRDEKDIVLTVAPIDNKANFLFDEFEKQLSEKVKLVAITHISNSLGTITPLKKIIEAAHKVGAKVLVDGCQAVPHMRVDVQALDADFYVFSGHKVYGPTGVGVLYAKEELLNAMPPYQGGGDMIRSVTFEKTVYNDLPHKFEAGTPHIAGGIGFGAAIDYLENLGFDNIGVHEDQLLAYALERLQAVEGLNIISQADQMAGIISFTMDLAHPHDIGTILDQDGIAIRTGHHCAQPVMDFFDVPSTARMSLGLYNTTEDIDRLIEGLHKVNRIFS</sequence>
<dbReference type="SUPFAM" id="SSF53383">
    <property type="entry name" value="PLP-dependent transferases"/>
    <property type="match status" value="1"/>
</dbReference>
<evidence type="ECO:0000256" key="6">
    <source>
        <dbReference type="ARBA" id="ARBA00050776"/>
    </source>
</evidence>
<reference evidence="8 9" key="1">
    <citation type="submission" date="2017-10" db="EMBL/GenBank/DDBJ databases">
        <title>Frigbacter circumglobatus gen. nov. sp. nov., isolated from sediment cultured in situ.</title>
        <authorList>
            <person name="Zhao Z."/>
        </authorList>
    </citation>
    <scope>NUCLEOTIDE SEQUENCE [LARGE SCALE GENOMIC DNA]</scope>
    <source>
        <strain evidence="8 9">ZYL</strain>
    </source>
</reference>
<dbReference type="Pfam" id="PF00266">
    <property type="entry name" value="Aminotran_5"/>
    <property type="match status" value="1"/>
</dbReference>
<evidence type="ECO:0000313" key="9">
    <source>
        <dbReference type="Proteomes" id="UP000229730"/>
    </source>
</evidence>
<comment type="similarity">
    <text evidence="2">Belongs to the class-V pyridoxal-phosphate-dependent aminotransferase family. Csd subfamily.</text>
</comment>
<keyword evidence="9" id="KW-1185">Reference proteome</keyword>
<comment type="caution">
    <text evidence="8">The sequence shown here is derived from an EMBL/GenBank/DDBJ whole genome shotgun (WGS) entry which is preliminary data.</text>
</comment>
<evidence type="ECO:0000256" key="1">
    <source>
        <dbReference type="ARBA" id="ARBA00001933"/>
    </source>
</evidence>
<feature type="domain" description="Aminotransferase class V" evidence="7">
    <location>
        <begin position="30"/>
        <end position="398"/>
    </location>
</feature>
<comment type="cofactor">
    <cofactor evidence="1">
        <name>pyridoxal 5'-phosphate</name>
        <dbReference type="ChEBI" id="CHEBI:597326"/>
    </cofactor>
</comment>
<dbReference type="RefSeq" id="WP_099474173.1">
    <property type="nucleotide sequence ID" value="NZ_CP041025.1"/>
</dbReference>
<dbReference type="NCBIfam" id="TIGR01979">
    <property type="entry name" value="sufS"/>
    <property type="match status" value="1"/>
</dbReference>
<dbReference type="InterPro" id="IPR010970">
    <property type="entry name" value="Cys_dSase_SufS"/>
</dbReference>
<dbReference type="PANTHER" id="PTHR43586:SF8">
    <property type="entry name" value="CYSTEINE DESULFURASE 1, CHLOROPLASTIC"/>
    <property type="match status" value="1"/>
</dbReference>
<dbReference type="Proteomes" id="UP000229730">
    <property type="component" value="Unassembled WGS sequence"/>
</dbReference>
<evidence type="ECO:0000256" key="3">
    <source>
        <dbReference type="ARBA" id="ARBA00012239"/>
    </source>
</evidence>
<keyword evidence="5" id="KW-0663">Pyridoxal phosphate</keyword>
<dbReference type="InterPro" id="IPR015424">
    <property type="entry name" value="PyrdxlP-dep_Trfase"/>
</dbReference>
<dbReference type="GO" id="GO:0031071">
    <property type="term" value="F:cysteine desulfurase activity"/>
    <property type="evidence" value="ECO:0007669"/>
    <property type="project" value="UniProtKB-EC"/>
</dbReference>
<accession>A0A2G4YPI1</accession>
<dbReference type="PANTHER" id="PTHR43586">
    <property type="entry name" value="CYSTEINE DESULFURASE"/>
    <property type="match status" value="1"/>
</dbReference>
<dbReference type="GO" id="GO:0030170">
    <property type="term" value="F:pyridoxal phosphate binding"/>
    <property type="evidence" value="ECO:0007669"/>
    <property type="project" value="InterPro"/>
</dbReference>
<organism evidence="8 9">
    <name type="scientific">Paremcibacter congregatus</name>
    <dbReference type="NCBI Taxonomy" id="2043170"/>
    <lineage>
        <taxon>Bacteria</taxon>
        <taxon>Pseudomonadati</taxon>
        <taxon>Pseudomonadota</taxon>
        <taxon>Alphaproteobacteria</taxon>
        <taxon>Emcibacterales</taxon>
        <taxon>Emcibacteraceae</taxon>
        <taxon>Paremcibacter</taxon>
    </lineage>
</organism>
<evidence type="ECO:0000259" key="7">
    <source>
        <dbReference type="Pfam" id="PF00266"/>
    </source>
</evidence>
<dbReference type="FunCoup" id="A0A2G4YPI1">
    <property type="interactions" value="501"/>
</dbReference>
<dbReference type="Gene3D" id="3.40.640.10">
    <property type="entry name" value="Type I PLP-dependent aspartate aminotransferase-like (Major domain)"/>
    <property type="match status" value="1"/>
</dbReference>
<dbReference type="InterPro" id="IPR015422">
    <property type="entry name" value="PyrdxlP-dep_Trfase_small"/>
</dbReference>
<evidence type="ECO:0000256" key="4">
    <source>
        <dbReference type="ARBA" id="ARBA00022679"/>
    </source>
</evidence>
<dbReference type="CDD" id="cd06453">
    <property type="entry name" value="SufS_like"/>
    <property type="match status" value="1"/>
</dbReference>
<dbReference type="EC" id="2.8.1.7" evidence="3"/>
<gene>
    <name evidence="8" type="ORF">CRD36_13645</name>
</gene>
<evidence type="ECO:0000313" key="8">
    <source>
        <dbReference type="EMBL" id="PHZ84229.1"/>
    </source>
</evidence>
<proteinExistence type="inferred from homology"/>
<dbReference type="EMBL" id="PDEM01000025">
    <property type="protein sequence ID" value="PHZ84229.1"/>
    <property type="molecule type" value="Genomic_DNA"/>
</dbReference>
<comment type="catalytic activity">
    <reaction evidence="6">
        <text>(sulfur carrier)-H + L-cysteine = (sulfur carrier)-SH + L-alanine</text>
        <dbReference type="Rhea" id="RHEA:43892"/>
        <dbReference type="Rhea" id="RHEA-COMP:14737"/>
        <dbReference type="Rhea" id="RHEA-COMP:14739"/>
        <dbReference type="ChEBI" id="CHEBI:29917"/>
        <dbReference type="ChEBI" id="CHEBI:35235"/>
        <dbReference type="ChEBI" id="CHEBI:57972"/>
        <dbReference type="ChEBI" id="CHEBI:64428"/>
        <dbReference type="EC" id="2.8.1.7"/>
    </reaction>
</comment>
<keyword evidence="4" id="KW-0808">Transferase</keyword>
<evidence type="ECO:0000256" key="5">
    <source>
        <dbReference type="ARBA" id="ARBA00022898"/>
    </source>
</evidence>
<dbReference type="InParanoid" id="A0A2G4YPI1"/>
<dbReference type="OrthoDB" id="9804366at2"/>
<protein>
    <recommendedName>
        <fullName evidence="3">cysteine desulfurase</fullName>
        <ecNumber evidence="3">2.8.1.7</ecNumber>
    </recommendedName>
</protein>
<dbReference type="GO" id="GO:0006534">
    <property type="term" value="P:cysteine metabolic process"/>
    <property type="evidence" value="ECO:0007669"/>
    <property type="project" value="InterPro"/>
</dbReference>
<dbReference type="InterPro" id="IPR015421">
    <property type="entry name" value="PyrdxlP-dep_Trfase_major"/>
</dbReference>
<name>A0A2G4YPI1_9PROT</name>
<dbReference type="AlphaFoldDB" id="A0A2G4YPI1"/>
<dbReference type="Gene3D" id="3.90.1150.10">
    <property type="entry name" value="Aspartate Aminotransferase, domain 1"/>
    <property type="match status" value="1"/>
</dbReference>
<dbReference type="InterPro" id="IPR000192">
    <property type="entry name" value="Aminotrans_V_dom"/>
</dbReference>